<dbReference type="InterPro" id="IPR036061">
    <property type="entry name" value="CheW-like_dom_sf"/>
</dbReference>
<evidence type="ECO:0000313" key="2">
    <source>
        <dbReference type="EMBL" id="MEK0185917.1"/>
    </source>
</evidence>
<keyword evidence="3" id="KW-1185">Reference proteome</keyword>
<evidence type="ECO:0000259" key="1">
    <source>
        <dbReference type="PROSITE" id="PS50851"/>
    </source>
</evidence>
<proteinExistence type="predicted"/>
<dbReference type="Pfam" id="PF01584">
    <property type="entry name" value="CheW"/>
    <property type="match status" value="1"/>
</dbReference>
<protein>
    <submittedName>
        <fullName evidence="2">Chemotaxis protein CheW</fullName>
    </submittedName>
</protein>
<dbReference type="SUPFAM" id="SSF50341">
    <property type="entry name" value="CheW-like"/>
    <property type="match status" value="1"/>
</dbReference>
<dbReference type="PROSITE" id="PS50851">
    <property type="entry name" value="CHEW"/>
    <property type="match status" value="1"/>
</dbReference>
<accession>A0ABU8YNG9</accession>
<dbReference type="EMBL" id="JBBLXS010000162">
    <property type="protein sequence ID" value="MEK0185917.1"/>
    <property type="molecule type" value="Genomic_DNA"/>
</dbReference>
<name>A0ABU8YNG9_9CYAN</name>
<dbReference type="Proteomes" id="UP001384579">
    <property type="component" value="Unassembled WGS sequence"/>
</dbReference>
<evidence type="ECO:0000313" key="3">
    <source>
        <dbReference type="Proteomes" id="UP001384579"/>
    </source>
</evidence>
<gene>
    <name evidence="2" type="ORF">WMG39_13835</name>
</gene>
<dbReference type="Gene3D" id="2.30.30.40">
    <property type="entry name" value="SH3 Domains"/>
    <property type="match status" value="1"/>
</dbReference>
<organism evidence="2 3">
    <name type="scientific">Microcoleus anatoxicus PTRS2</name>
    <dbReference type="NCBI Taxonomy" id="2705321"/>
    <lineage>
        <taxon>Bacteria</taxon>
        <taxon>Bacillati</taxon>
        <taxon>Cyanobacteriota</taxon>
        <taxon>Cyanophyceae</taxon>
        <taxon>Oscillatoriophycideae</taxon>
        <taxon>Oscillatoriales</taxon>
        <taxon>Microcoleaceae</taxon>
        <taxon>Microcoleus</taxon>
        <taxon>Microcoleus anatoxicus</taxon>
    </lineage>
</organism>
<dbReference type="RefSeq" id="WP_340521838.1">
    <property type="nucleotide sequence ID" value="NZ_JBBLXS010000162.1"/>
</dbReference>
<comment type="caution">
    <text evidence="2">The sequence shown here is derived from an EMBL/GenBank/DDBJ whole genome shotgun (WGS) entry which is preliminary data.</text>
</comment>
<reference evidence="2 3" key="1">
    <citation type="journal article" date="2020" name="Harmful Algae">
        <title>Molecular and morphological characterization of a novel dihydroanatoxin-a producing Microcoleus species (cyanobacteria) from the Russian River, California, USA.</title>
        <authorList>
            <person name="Conklin K.Y."/>
            <person name="Stancheva R."/>
            <person name="Otten T.G."/>
            <person name="Fadness R."/>
            <person name="Boyer G.L."/>
            <person name="Read B."/>
            <person name="Zhang X."/>
            <person name="Sheath R.G."/>
        </authorList>
    </citation>
    <scope>NUCLEOTIDE SEQUENCE [LARGE SCALE GENOMIC DNA]</scope>
    <source>
        <strain evidence="2 3">PTRS2</strain>
    </source>
</reference>
<sequence>MTHANYNRRFRNQKQTNARSPARKLVSFDLGSVYYAVPIERVQRVVKDFNPYGFLDSGNSLVRHQEELITLIDLSKIFKFTKSMADCNYLIVCTFNQGDRLGIPIPDMPKILEISEAAFCEIPLLYRQQQLPAAVEKLISAPDGSEVFYLNLDLLSLI</sequence>
<feature type="domain" description="CheW-like" evidence="1">
    <location>
        <begin position="22"/>
        <end position="158"/>
    </location>
</feature>
<dbReference type="InterPro" id="IPR002545">
    <property type="entry name" value="CheW-lke_dom"/>
</dbReference>
<dbReference type="Gene3D" id="2.40.50.180">
    <property type="entry name" value="CheA-289, Domain 4"/>
    <property type="match status" value="1"/>
</dbReference>